<keyword evidence="7" id="KW-0732">Signal</keyword>
<protein>
    <recommendedName>
        <fullName evidence="8">Beta-xylosidase C-terminal Concanavalin A-like domain-containing protein</fullName>
    </recommendedName>
</protein>
<dbReference type="KEGG" id="vbh:CMV30_04860"/>
<comment type="similarity">
    <text evidence="1">Belongs to the glycosyl hydrolase 43 family.</text>
</comment>
<dbReference type="SUPFAM" id="SSF49899">
    <property type="entry name" value="Concanavalin A-like lectins/glucanases"/>
    <property type="match status" value="1"/>
</dbReference>
<feature type="active site" description="Proton acceptor" evidence="4">
    <location>
        <position position="63"/>
    </location>
</feature>
<evidence type="ECO:0000313" key="10">
    <source>
        <dbReference type="Proteomes" id="UP000217265"/>
    </source>
</evidence>
<evidence type="ECO:0000259" key="8">
    <source>
        <dbReference type="Pfam" id="PF17851"/>
    </source>
</evidence>
<dbReference type="Pfam" id="PF04616">
    <property type="entry name" value="Glyco_hydro_43"/>
    <property type="match status" value="1"/>
</dbReference>
<dbReference type="InterPro" id="IPR023296">
    <property type="entry name" value="Glyco_hydro_beta-prop_sf"/>
</dbReference>
<dbReference type="InterPro" id="IPR006710">
    <property type="entry name" value="Glyco_hydro_43"/>
</dbReference>
<sequence length="610" mass="67370">MNLPILVSLHRLALASACALTTTCALAQKPTTDPSSSTLSVSQLSSLNSQLIPNPIIPGDWSDPGVIKVGDDYYSCRSSFGWQPGIPIAHSRDLVHWRYIGHAFTSHEKLLPGDTRAGIWGLDMGYNPNTQEFLIYAPTRDHEVYVFHSKNPAGPYERKSLGKALGIDPGFFADDDGRLYVTLSKGITYELARDGLSIIGEVSRIDRNRYKLFEGPAIFKRDGWYYMLFSDGGTLPREPSTISVLRSREITGPWEENPNNPVMFATDQGTRFEAPAHGVLLEPTPGNWFITYHAYETSHYTLGRQMFMEPIEWTADGWWCPASGKKSPALTAPAPLPFVTDGFTLAESDEFTAPTLGLQWFFTTAPDFSGKSWSLTENPGQLRVFTQPGDLSSLTALTGIVQQRVTRKAFAIETRVTFDASNARETAGLHFFHNPRMNFWFGLSTDKGDPCLVIGKTDQGKRTDLWSAKNPHGKTVHLRIAVDGEERATFFHSGDGQRWEKLGENIYFGASGHHLRNGERGSPDLGWVGVYKDPAATKALGLPEYLNAEESKIYFTGTTGRPERPGNVWTGATFGLFATRDGAEKPKPADFDYLRVSPSPSVGAATPTSR</sequence>
<dbReference type="AlphaFoldDB" id="A0A290Q3T7"/>
<feature type="site" description="Important for catalytic activity, responsible for pKa modulation of the active site Glu and correct orientation of both the proton donor and substrate" evidence="5">
    <location>
        <position position="168"/>
    </location>
</feature>
<dbReference type="OrthoDB" id="181757at2"/>
<dbReference type="SUPFAM" id="SSF75005">
    <property type="entry name" value="Arabinanase/levansucrase/invertase"/>
    <property type="match status" value="1"/>
</dbReference>
<reference evidence="9 10" key="1">
    <citation type="submission" date="2017-09" db="EMBL/GenBank/DDBJ databases">
        <title>Complete genome sequence of Verrucomicrobial strain HZ-65, isolated from freshwater.</title>
        <authorList>
            <person name="Choi A."/>
        </authorList>
    </citation>
    <scope>NUCLEOTIDE SEQUENCE [LARGE SCALE GENOMIC DNA]</scope>
    <source>
        <strain evidence="9 10">HZ-65</strain>
    </source>
</reference>
<evidence type="ECO:0000313" key="9">
    <source>
        <dbReference type="EMBL" id="ATC63335.1"/>
    </source>
</evidence>
<keyword evidence="2" id="KW-0378">Hydrolase</keyword>
<keyword evidence="3" id="KW-0326">Glycosidase</keyword>
<proteinExistence type="inferred from homology"/>
<organism evidence="9 10">
    <name type="scientific">Nibricoccus aquaticus</name>
    <dbReference type="NCBI Taxonomy" id="2576891"/>
    <lineage>
        <taxon>Bacteria</taxon>
        <taxon>Pseudomonadati</taxon>
        <taxon>Verrucomicrobiota</taxon>
        <taxon>Opitutia</taxon>
        <taxon>Opitutales</taxon>
        <taxon>Opitutaceae</taxon>
        <taxon>Nibricoccus</taxon>
    </lineage>
</organism>
<dbReference type="Pfam" id="PF17851">
    <property type="entry name" value="GH43_C2"/>
    <property type="match status" value="2"/>
</dbReference>
<name>A0A290Q3T7_9BACT</name>
<evidence type="ECO:0000256" key="6">
    <source>
        <dbReference type="SAM" id="MobiDB-lite"/>
    </source>
</evidence>
<dbReference type="Gene3D" id="2.115.10.20">
    <property type="entry name" value="Glycosyl hydrolase domain, family 43"/>
    <property type="match status" value="1"/>
</dbReference>
<feature type="region of interest" description="Disordered" evidence="6">
    <location>
        <begin position="588"/>
        <end position="610"/>
    </location>
</feature>
<feature type="active site" description="Proton donor" evidence="4">
    <location>
        <position position="214"/>
    </location>
</feature>
<evidence type="ECO:0000256" key="5">
    <source>
        <dbReference type="PIRSR" id="PIRSR606710-2"/>
    </source>
</evidence>
<dbReference type="Gene3D" id="2.60.120.200">
    <property type="match status" value="1"/>
</dbReference>
<dbReference type="GO" id="GO:0005975">
    <property type="term" value="P:carbohydrate metabolic process"/>
    <property type="evidence" value="ECO:0007669"/>
    <property type="project" value="InterPro"/>
</dbReference>
<dbReference type="Proteomes" id="UP000217265">
    <property type="component" value="Chromosome"/>
</dbReference>
<feature type="signal peptide" evidence="7">
    <location>
        <begin position="1"/>
        <end position="27"/>
    </location>
</feature>
<dbReference type="EMBL" id="CP023344">
    <property type="protein sequence ID" value="ATC63335.1"/>
    <property type="molecule type" value="Genomic_DNA"/>
</dbReference>
<dbReference type="InterPro" id="IPR013320">
    <property type="entry name" value="ConA-like_dom_sf"/>
</dbReference>
<evidence type="ECO:0000256" key="7">
    <source>
        <dbReference type="SAM" id="SignalP"/>
    </source>
</evidence>
<evidence type="ECO:0000256" key="4">
    <source>
        <dbReference type="PIRSR" id="PIRSR606710-1"/>
    </source>
</evidence>
<feature type="chain" id="PRO_5013058535" description="Beta-xylosidase C-terminal Concanavalin A-like domain-containing protein" evidence="7">
    <location>
        <begin position="28"/>
        <end position="610"/>
    </location>
</feature>
<dbReference type="GO" id="GO:0004553">
    <property type="term" value="F:hydrolase activity, hydrolyzing O-glycosyl compounds"/>
    <property type="evidence" value="ECO:0007669"/>
    <property type="project" value="InterPro"/>
</dbReference>
<evidence type="ECO:0000256" key="2">
    <source>
        <dbReference type="ARBA" id="ARBA00022801"/>
    </source>
</evidence>
<accession>A0A290Q3T7</accession>
<dbReference type="RefSeq" id="WP_096054967.1">
    <property type="nucleotide sequence ID" value="NZ_CP023344.1"/>
</dbReference>
<evidence type="ECO:0000256" key="1">
    <source>
        <dbReference type="ARBA" id="ARBA00009865"/>
    </source>
</evidence>
<dbReference type="InterPro" id="IPR051795">
    <property type="entry name" value="Glycosyl_Hydrlase_43"/>
</dbReference>
<feature type="domain" description="Beta-xylosidase C-terminal Concanavalin A-like" evidence="8">
    <location>
        <begin position="566"/>
        <end position="596"/>
    </location>
</feature>
<dbReference type="PANTHER" id="PTHR42812:SF14">
    <property type="entry name" value="SECRETED PROTEIN"/>
    <property type="match status" value="1"/>
</dbReference>
<dbReference type="InterPro" id="IPR041542">
    <property type="entry name" value="GH43_C2"/>
</dbReference>
<keyword evidence="10" id="KW-1185">Reference proteome</keyword>
<gene>
    <name evidence="9" type="ORF">CMV30_04860</name>
</gene>
<evidence type="ECO:0000256" key="3">
    <source>
        <dbReference type="ARBA" id="ARBA00023295"/>
    </source>
</evidence>
<dbReference type="PANTHER" id="PTHR42812">
    <property type="entry name" value="BETA-XYLOSIDASE"/>
    <property type="match status" value="1"/>
</dbReference>
<feature type="domain" description="Beta-xylosidase C-terminal Concanavalin A-like" evidence="8">
    <location>
        <begin position="348"/>
        <end position="531"/>
    </location>
</feature>